<evidence type="ECO:0000313" key="8">
    <source>
        <dbReference type="RefSeq" id="XP_011315452.1"/>
    </source>
</evidence>
<dbReference type="RefSeq" id="XP_011315452.1">
    <property type="nucleotide sequence ID" value="XM_011317150.1"/>
</dbReference>
<gene>
    <name evidence="5" type="primary">Myef2_1</name>
    <name evidence="7 8" type="synonym">rump</name>
    <name evidence="5" type="ORF">g.63721</name>
</gene>
<dbReference type="CTD" id="41138"/>
<feature type="region of interest" description="Disordered" evidence="3">
    <location>
        <begin position="136"/>
        <end position="179"/>
    </location>
</feature>
<dbReference type="SMART" id="SM00360">
    <property type="entry name" value="RRM"/>
    <property type="match status" value="3"/>
</dbReference>
<dbReference type="Proteomes" id="UP000694866">
    <property type="component" value="Unplaced"/>
</dbReference>
<evidence type="ECO:0000256" key="1">
    <source>
        <dbReference type="ARBA" id="ARBA00022884"/>
    </source>
</evidence>
<evidence type="ECO:0000256" key="3">
    <source>
        <dbReference type="SAM" id="MobiDB-lite"/>
    </source>
</evidence>
<organism evidence="5">
    <name type="scientific">Fopius arisanus</name>
    <dbReference type="NCBI Taxonomy" id="64838"/>
    <lineage>
        <taxon>Eukaryota</taxon>
        <taxon>Metazoa</taxon>
        <taxon>Ecdysozoa</taxon>
        <taxon>Arthropoda</taxon>
        <taxon>Hexapoda</taxon>
        <taxon>Insecta</taxon>
        <taxon>Pterygota</taxon>
        <taxon>Neoptera</taxon>
        <taxon>Endopterygota</taxon>
        <taxon>Hymenoptera</taxon>
        <taxon>Apocrita</taxon>
        <taxon>Ichneumonoidea</taxon>
        <taxon>Braconidae</taxon>
        <taxon>Opiinae</taxon>
        <taxon>Fopius</taxon>
    </lineage>
</organism>
<dbReference type="KEGG" id="fas:105274225"/>
<feature type="compositionally biased region" description="Basic and acidic residues" evidence="3">
    <location>
        <begin position="136"/>
        <end position="157"/>
    </location>
</feature>
<dbReference type="EMBL" id="GBYB01010932">
    <property type="protein sequence ID" value="JAG80699.1"/>
    <property type="molecule type" value="Transcribed_RNA"/>
</dbReference>
<dbReference type="InterPro" id="IPR050374">
    <property type="entry name" value="RRT5_SRSF_SR"/>
</dbReference>
<dbReference type="InterPro" id="IPR000504">
    <property type="entry name" value="RRM_dom"/>
</dbReference>
<protein>
    <submittedName>
        <fullName evidence="5">Myef2_1 protein</fullName>
    </submittedName>
    <submittedName>
        <fullName evidence="7 8">Myelin expression factor 2 isoform X1</fullName>
    </submittedName>
</protein>
<accession>A0A9R1TTG1</accession>
<evidence type="ECO:0000313" key="6">
    <source>
        <dbReference type="Proteomes" id="UP000694866"/>
    </source>
</evidence>
<feature type="domain" description="RRM" evidence="4">
    <location>
        <begin position="205"/>
        <end position="282"/>
    </location>
</feature>
<evidence type="ECO:0000256" key="2">
    <source>
        <dbReference type="PROSITE-ProRule" id="PRU00176"/>
    </source>
</evidence>
<name>A0A0C9RCS6_9HYME</name>
<dbReference type="AlphaFoldDB" id="A0A0C9RCS6"/>
<dbReference type="GO" id="GO:0003729">
    <property type="term" value="F:mRNA binding"/>
    <property type="evidence" value="ECO:0007669"/>
    <property type="project" value="TreeGrafter"/>
</dbReference>
<dbReference type="GO" id="GO:1990904">
    <property type="term" value="C:ribonucleoprotein complex"/>
    <property type="evidence" value="ECO:0007669"/>
    <property type="project" value="TreeGrafter"/>
</dbReference>
<dbReference type="Gene3D" id="3.30.70.330">
    <property type="match status" value="3"/>
</dbReference>
<evidence type="ECO:0000259" key="4">
    <source>
        <dbReference type="PROSITE" id="PS50102"/>
    </source>
</evidence>
<dbReference type="CDD" id="cd12386">
    <property type="entry name" value="RRM2_hnRNPM_like"/>
    <property type="match status" value="1"/>
</dbReference>
<keyword evidence="1 2" id="KW-0694">RNA-binding</keyword>
<dbReference type="PANTHER" id="PTHR23003:SF3">
    <property type="entry name" value="FI21236P1-RELATED"/>
    <property type="match status" value="1"/>
</dbReference>
<reference evidence="7 8" key="2">
    <citation type="submission" date="2025-04" db="UniProtKB">
        <authorList>
            <consortium name="RefSeq"/>
        </authorList>
    </citation>
    <scope>IDENTIFICATION</scope>
    <source>
        <strain evidence="7 8">USDA-PBARC FA_bdor</strain>
        <tissue evidence="7 8">Whole organism</tissue>
    </source>
</reference>
<dbReference type="GO" id="GO:0005634">
    <property type="term" value="C:nucleus"/>
    <property type="evidence" value="ECO:0007669"/>
    <property type="project" value="TreeGrafter"/>
</dbReference>
<dbReference type="RefSeq" id="XP_011315451.1">
    <property type="nucleotide sequence ID" value="XM_011317149.1"/>
</dbReference>
<evidence type="ECO:0000313" key="5">
    <source>
        <dbReference type="EMBL" id="JAG80699.1"/>
    </source>
</evidence>
<feature type="compositionally biased region" description="Polar residues" evidence="3">
    <location>
        <begin position="466"/>
        <end position="491"/>
    </location>
</feature>
<dbReference type="SUPFAM" id="SSF54928">
    <property type="entry name" value="RNA-binding domain, RBD"/>
    <property type="match status" value="2"/>
</dbReference>
<dbReference type="OrthoDB" id="610462at2759"/>
<accession>A0A0C9RCS6</accession>
<dbReference type="PANTHER" id="PTHR23003">
    <property type="entry name" value="RNA RECOGNITION MOTIF RRM DOMAIN CONTAINING PROTEIN"/>
    <property type="match status" value="1"/>
</dbReference>
<dbReference type="GeneID" id="105274225"/>
<sequence length="564" mass="61894">MNKTDDSLQNDDRDRSRERDRSRRTDRQSRLNSASRDRSRERNDRGRRISERRIYVSNIPYDFRWQDLKDLFRTEVGKVAHVELFSDEGEKPRGCGIVEFEDSDSVKIAVEKMHRFDIKGRKLVVKEDYDAERDKYGRLQSSRDHDRQREDRFRDSARQSTRQTLSSSSGGGGGSSIGNDTKFGNTYGLSTQFLESLGINGPLVTRVFVANLDYKVDEKKLLEVFKLAGKVINVELGKDKDGKSRGFGVVEYDHPVESVQAISMLHNQQLFDRRMTVRMDRANDPDLPPKLPEGLKGIGMGLGAGGNRLTDVARNIPNVQTNATPVVNPISAPVLATSAFSAGLNNVVPAQLGEFASALSNSNAAALQASLAGGLGANLTTNSLLNPSLTSELASNLNSFSNSVGGLSSLQASLANSQAANSFAPRGMGKLDSDVSFGGSNAFGGSNYGSRNDFDAFARNEADRISGNSGVFTGNQSSAGSGQRQNTNGSRPMSDTILIGNLPPNTTWQMLRDKFQDIGEVKFAEMRGNDLGMIRFASEWDAERAVSMMNRSRIDGRTIEVRLY</sequence>
<dbReference type="FunFam" id="3.30.70.330:FF:000531">
    <property type="entry name" value="Myelin expression factor 2"/>
    <property type="match status" value="1"/>
</dbReference>
<dbReference type="InterPro" id="IPR012677">
    <property type="entry name" value="Nucleotide-bd_a/b_plait_sf"/>
</dbReference>
<dbReference type="GO" id="GO:0005737">
    <property type="term" value="C:cytoplasm"/>
    <property type="evidence" value="ECO:0007669"/>
    <property type="project" value="TreeGrafter"/>
</dbReference>
<reference evidence="5" key="1">
    <citation type="submission" date="2015-01" db="EMBL/GenBank/DDBJ databases">
        <title>Transcriptome Assembly of Fopius arisanus.</title>
        <authorList>
            <person name="Geib S."/>
        </authorList>
    </citation>
    <scope>NUCLEOTIDE SEQUENCE</scope>
</reference>
<evidence type="ECO:0000313" key="7">
    <source>
        <dbReference type="RefSeq" id="XP_011315451.1"/>
    </source>
</evidence>
<accession>A0A9R1UC30</accession>
<keyword evidence="6" id="KW-1185">Reference proteome</keyword>
<feature type="region of interest" description="Disordered" evidence="3">
    <location>
        <begin position="1"/>
        <end position="45"/>
    </location>
</feature>
<dbReference type="InterPro" id="IPR035979">
    <property type="entry name" value="RBD_domain_sf"/>
</dbReference>
<feature type="domain" description="RRM" evidence="4">
    <location>
        <begin position="52"/>
        <end position="130"/>
    </location>
</feature>
<dbReference type="Pfam" id="PF00076">
    <property type="entry name" value="RRM_1"/>
    <property type="match status" value="3"/>
</dbReference>
<feature type="region of interest" description="Disordered" evidence="3">
    <location>
        <begin position="465"/>
        <end position="491"/>
    </location>
</feature>
<dbReference type="PROSITE" id="PS50102">
    <property type="entry name" value="RRM"/>
    <property type="match status" value="3"/>
</dbReference>
<feature type="domain" description="RRM" evidence="4">
    <location>
        <begin position="495"/>
        <end position="564"/>
    </location>
</feature>
<proteinExistence type="predicted"/>